<evidence type="ECO:0000313" key="1">
    <source>
        <dbReference type="EMBL" id="LAA84106.1"/>
    </source>
</evidence>
<dbReference type="EMBL" id="IACK01106854">
    <property type="protein sequence ID" value="LAA84106.1"/>
    <property type="molecule type" value="Transcribed_RNA"/>
</dbReference>
<proteinExistence type="predicted"/>
<sequence>MNCVTCLPGLFQSVRSACSKRGFKCFFGEGEIPIKDQQNQFSSPHPAEIARSLFGLVQGSSGLASFKTCGLQTPRIPELTWLEEEFWEWKSAGLGAVKFEDPWNR</sequence>
<organism evidence="1">
    <name type="scientific">Micrurus lemniscatus lemniscatus</name>
    <dbReference type="NCBI Taxonomy" id="129467"/>
    <lineage>
        <taxon>Eukaryota</taxon>
        <taxon>Metazoa</taxon>
        <taxon>Chordata</taxon>
        <taxon>Craniata</taxon>
        <taxon>Vertebrata</taxon>
        <taxon>Euteleostomi</taxon>
        <taxon>Lepidosauria</taxon>
        <taxon>Squamata</taxon>
        <taxon>Bifurcata</taxon>
        <taxon>Unidentata</taxon>
        <taxon>Episquamata</taxon>
        <taxon>Toxicofera</taxon>
        <taxon>Serpentes</taxon>
        <taxon>Colubroidea</taxon>
        <taxon>Elapidae</taxon>
        <taxon>Elapinae</taxon>
        <taxon>Micrurus</taxon>
    </lineage>
</organism>
<reference evidence="1" key="2">
    <citation type="submission" date="2017-11" db="EMBL/GenBank/DDBJ databases">
        <title>Coralsnake Venomics: Analyses of Venom Gland Transcriptomes and Proteomes of Six Brazilian Taxa.</title>
        <authorList>
            <person name="Aird S.D."/>
            <person name="Jorge da Silva N."/>
            <person name="Qiu L."/>
            <person name="Villar-Briones A."/>
            <person name="Aparecida-Saddi V."/>
            <person name="Campos-Telles M.P."/>
            <person name="Grau M."/>
            <person name="Mikheyev A.S."/>
        </authorList>
    </citation>
    <scope>NUCLEOTIDE SEQUENCE</scope>
    <source>
        <tissue evidence="1">Venom_gland</tissue>
    </source>
</reference>
<protein>
    <submittedName>
        <fullName evidence="1">Uncharacterized protein</fullName>
    </submittedName>
</protein>
<dbReference type="AlphaFoldDB" id="A0A2D4IIS5"/>
<accession>A0A2D4IIS5</accession>
<reference evidence="1" key="1">
    <citation type="submission" date="2017-07" db="EMBL/GenBank/DDBJ databases">
        <authorList>
            <person name="Mikheyev A."/>
            <person name="Grau M."/>
        </authorList>
    </citation>
    <scope>NUCLEOTIDE SEQUENCE</scope>
    <source>
        <tissue evidence="1">Venom_gland</tissue>
    </source>
</reference>
<name>A0A2D4IIS5_MICLE</name>